<accession>A0AAT9JCQ5</accession>
<name>A0AAT9JCQ5_9CAUD</name>
<reference evidence="1" key="2">
    <citation type="submission" date="2024-05" db="EMBL/GenBank/DDBJ databases">
        <authorList>
            <person name="Matrishin C.B."/>
            <person name="Kauffman K.M."/>
        </authorList>
    </citation>
    <scope>NUCLEOTIDE SEQUENCE</scope>
</reference>
<reference evidence="1" key="1">
    <citation type="journal article" date="2023" name="Microbiome">
        <title>Phages are unrecognized players in the ecology of the oral pathogen Porphyromonas gingivalis.</title>
        <authorList>
            <person name="Matrishin C.B."/>
            <person name="Haase E.M."/>
            <person name="Dewhirst F.E."/>
            <person name="Mark Welch J.L."/>
            <person name="Miranda-Sanchez F."/>
            <person name="Chen T."/>
            <person name="MacFarland D.C."/>
            <person name="Kauffman K.M."/>
        </authorList>
    </citation>
    <scope>NUCLEOTIDE SEQUENCE</scope>
</reference>
<evidence type="ECO:0000313" key="1">
    <source>
        <dbReference type="EMBL" id="DBA55388.1"/>
    </source>
</evidence>
<proteinExistence type="predicted"/>
<dbReference type="EMBL" id="BK068098">
    <property type="protein sequence ID" value="DBA55388.1"/>
    <property type="molecule type" value="Genomic_DNA"/>
</dbReference>
<sequence>MLESFTGGSNDLPLLGGSFYTLTTETELRYRTPVALG</sequence>
<protein>
    <submittedName>
        <fullName evidence="1">Uncharacterized protein</fullName>
    </submittedName>
</protein>
<organism evidence="1">
    <name type="scientific">Porphyromonas phage phage017a_JCVISC001</name>
    <dbReference type="NCBI Taxonomy" id="3154107"/>
    <lineage>
        <taxon>Viruses</taxon>
        <taxon>Duplodnaviria</taxon>
        <taxon>Heunggongvirae</taxon>
        <taxon>Uroviricota</taxon>
        <taxon>Caudoviricetes</taxon>
        <taxon>Nixviridae</taxon>
        <taxon>Dewhirstvirus</taxon>
        <taxon>Dewhirstvirus pging00K</taxon>
    </lineage>
</organism>